<reference evidence="7 8" key="1">
    <citation type="journal article" date="2024" name="Chem. Sci.">
        <title>Discovery of megapolipeptins by genome mining of a Burkholderiales bacteria collection.</title>
        <authorList>
            <person name="Paulo B.S."/>
            <person name="Recchia M.J.J."/>
            <person name="Lee S."/>
            <person name="Fergusson C.H."/>
            <person name="Romanowski S.B."/>
            <person name="Hernandez A."/>
            <person name="Krull N."/>
            <person name="Liu D.Y."/>
            <person name="Cavanagh H."/>
            <person name="Bos A."/>
            <person name="Gray C.A."/>
            <person name="Murphy B.T."/>
            <person name="Linington R.G."/>
            <person name="Eustaquio A.S."/>
        </authorList>
    </citation>
    <scope>NUCLEOTIDE SEQUENCE [LARGE SCALE GENOMIC DNA]</scope>
    <source>
        <strain evidence="7 8">RL17-374-BIF-D</strain>
    </source>
</reference>
<dbReference type="InterPro" id="IPR022791">
    <property type="entry name" value="L-PG_synthase/AglD"/>
</dbReference>
<feature type="transmembrane region" description="Helical" evidence="6">
    <location>
        <begin position="9"/>
        <end position="29"/>
    </location>
</feature>
<feature type="transmembrane region" description="Helical" evidence="6">
    <location>
        <begin position="148"/>
        <end position="166"/>
    </location>
</feature>
<evidence type="ECO:0000256" key="6">
    <source>
        <dbReference type="SAM" id="Phobius"/>
    </source>
</evidence>
<feature type="transmembrane region" description="Helical" evidence="6">
    <location>
        <begin position="211"/>
        <end position="232"/>
    </location>
</feature>
<keyword evidence="4 6" id="KW-1133">Transmembrane helix</keyword>
<dbReference type="RefSeq" id="WP_408161204.1">
    <property type="nucleotide sequence ID" value="NZ_JAQQDB010000005.1"/>
</dbReference>
<comment type="subcellular location">
    <subcellularLocation>
        <location evidence="1">Cell membrane</location>
        <topology evidence="1">Multi-pass membrane protein</topology>
    </subcellularLocation>
</comment>
<dbReference type="Pfam" id="PF03706">
    <property type="entry name" value="LPG_synthase_TM"/>
    <property type="match status" value="1"/>
</dbReference>
<evidence type="ECO:0008006" key="9">
    <source>
        <dbReference type="Google" id="ProtNLM"/>
    </source>
</evidence>
<organism evidence="7 8">
    <name type="scientific">Caballeronia jiangsuensis</name>
    <dbReference type="NCBI Taxonomy" id="1458357"/>
    <lineage>
        <taxon>Bacteria</taxon>
        <taxon>Pseudomonadati</taxon>
        <taxon>Pseudomonadota</taxon>
        <taxon>Betaproteobacteria</taxon>
        <taxon>Burkholderiales</taxon>
        <taxon>Burkholderiaceae</taxon>
        <taxon>Caballeronia</taxon>
    </lineage>
</organism>
<evidence type="ECO:0000256" key="1">
    <source>
        <dbReference type="ARBA" id="ARBA00004651"/>
    </source>
</evidence>
<name>A0ABW9CJ54_9BURK</name>
<keyword evidence="8" id="KW-1185">Reference proteome</keyword>
<keyword evidence="3 6" id="KW-0812">Transmembrane</keyword>
<evidence type="ECO:0000256" key="3">
    <source>
        <dbReference type="ARBA" id="ARBA00022692"/>
    </source>
</evidence>
<evidence type="ECO:0000313" key="8">
    <source>
        <dbReference type="Proteomes" id="UP001629462"/>
    </source>
</evidence>
<feature type="transmembrane region" description="Helical" evidence="6">
    <location>
        <begin position="44"/>
        <end position="62"/>
    </location>
</feature>
<sequence>MSLVSRKRLLFWGFGVSAVLFVGSLALWLPLGWSRTGFPPASDLIWPIVLYAMAHGARMLRLGLLLGSIRLRKLLGLYLYTAACSAVIPFKLGELVRVNEFAWQQSGSIARGVVIVWVERVFDMVALGAMILVILTRTDVEVAPIAPVLWLSTAFVLATLCFFFVLPEQLATLNLHVIRTYRDEKAVRILRVLETINDLSQLARPLLSGRMLTLAFVTLFIWCFELLALGLLTRDLNSWSPLLRLVSQFADIIIHRPAHAASNDALVSVFDQWKIQILCVPGIIALILFRKWRRAPSQPEGLTR</sequence>
<proteinExistence type="predicted"/>
<evidence type="ECO:0000256" key="2">
    <source>
        <dbReference type="ARBA" id="ARBA00022475"/>
    </source>
</evidence>
<feature type="transmembrane region" description="Helical" evidence="6">
    <location>
        <begin position="112"/>
        <end position="136"/>
    </location>
</feature>
<keyword evidence="2" id="KW-1003">Cell membrane</keyword>
<gene>
    <name evidence="7" type="ORF">PQR08_07425</name>
</gene>
<keyword evidence="5 6" id="KW-0472">Membrane</keyword>
<dbReference type="EMBL" id="JAQQDB010000005">
    <property type="protein sequence ID" value="MFM0517253.1"/>
    <property type="molecule type" value="Genomic_DNA"/>
</dbReference>
<feature type="transmembrane region" description="Helical" evidence="6">
    <location>
        <begin position="74"/>
        <end position="92"/>
    </location>
</feature>
<evidence type="ECO:0000313" key="7">
    <source>
        <dbReference type="EMBL" id="MFM0517253.1"/>
    </source>
</evidence>
<protein>
    <recommendedName>
        <fullName evidence="9">Flippase-like domain-containing protein</fullName>
    </recommendedName>
</protein>
<accession>A0ABW9CJ54</accession>
<evidence type="ECO:0000256" key="4">
    <source>
        <dbReference type="ARBA" id="ARBA00022989"/>
    </source>
</evidence>
<evidence type="ECO:0000256" key="5">
    <source>
        <dbReference type="ARBA" id="ARBA00023136"/>
    </source>
</evidence>
<dbReference type="Proteomes" id="UP001629462">
    <property type="component" value="Unassembled WGS sequence"/>
</dbReference>
<comment type="caution">
    <text evidence="7">The sequence shown here is derived from an EMBL/GenBank/DDBJ whole genome shotgun (WGS) entry which is preliminary data.</text>
</comment>